<dbReference type="HOGENOM" id="CLU_105444_1_0_4"/>
<reference evidence="1 2" key="1">
    <citation type="journal article" date="2012" name="J. Bacteriol.">
        <title>Complete genome sequence of the anaerobic perchlorate-reducing bacterium Azospira suillum strain PS.</title>
        <authorList>
            <person name="Byrne-Bailey K.G."/>
            <person name="Coates J.D."/>
        </authorList>
    </citation>
    <scope>NUCLEOTIDE SEQUENCE [LARGE SCALE GENOMIC DNA]</scope>
    <source>
        <strain evidence="2">ATCC BAA-33 / DSM 13638 / PS</strain>
    </source>
</reference>
<accession>G8QK11</accession>
<evidence type="ECO:0000313" key="2">
    <source>
        <dbReference type="Proteomes" id="UP000005633"/>
    </source>
</evidence>
<name>G8QK11_AZOOP</name>
<dbReference type="STRING" id="640081.Dsui_3360"/>
<dbReference type="eggNOG" id="ENOG5032UKY">
    <property type="taxonomic scope" value="Bacteria"/>
</dbReference>
<dbReference type="OrthoDB" id="8773450at2"/>
<dbReference type="RefSeq" id="WP_014238370.1">
    <property type="nucleotide sequence ID" value="NC_016616.1"/>
</dbReference>
<dbReference type="AlphaFoldDB" id="G8QK11"/>
<dbReference type="KEGG" id="dsu:Dsui_3360"/>
<proteinExistence type="predicted"/>
<dbReference type="EMBL" id="CP003153">
    <property type="protein sequence ID" value="AEV27690.1"/>
    <property type="molecule type" value="Genomic_DNA"/>
</dbReference>
<gene>
    <name evidence="1" type="ordered locus">Dsui_3360</name>
</gene>
<protein>
    <submittedName>
        <fullName evidence="1">Uncharacterized protein</fullName>
    </submittedName>
</protein>
<organism evidence="1 2">
    <name type="scientific">Azospira oryzae (strain ATCC BAA-33 / DSM 13638 / PS)</name>
    <name type="common">Dechlorosoma suillum</name>
    <dbReference type="NCBI Taxonomy" id="640081"/>
    <lineage>
        <taxon>Bacteria</taxon>
        <taxon>Pseudomonadati</taxon>
        <taxon>Pseudomonadota</taxon>
        <taxon>Betaproteobacteria</taxon>
        <taxon>Rhodocyclales</taxon>
        <taxon>Rhodocyclaceae</taxon>
        <taxon>Azospira</taxon>
    </lineage>
</organism>
<evidence type="ECO:0000313" key="1">
    <source>
        <dbReference type="EMBL" id="AEV27690.1"/>
    </source>
</evidence>
<dbReference type="Pfam" id="PF18143">
    <property type="entry name" value="HAD_SAK_2"/>
    <property type="match status" value="1"/>
</dbReference>
<sequence>MKTVLFVDFDGVFHSMDSRDFEYSGNDLVVADNPELFQWAPLLWDIIEPHPVNIVVHSSWRHLYQPEELIARFPAAMRPRIEGVTQGRERHQSILSYACMNEVDRFAVLDDQAEAFPEGWPNLILCDSKRGISDDAVLEAIRCFVGENSHGH</sequence>
<dbReference type="Proteomes" id="UP000005633">
    <property type="component" value="Chromosome"/>
</dbReference>